<dbReference type="InterPro" id="IPR028098">
    <property type="entry name" value="Glyco_trans_4-like_N"/>
</dbReference>
<dbReference type="SUPFAM" id="SSF53756">
    <property type="entry name" value="UDP-Glycosyltransferase/glycogen phosphorylase"/>
    <property type="match status" value="1"/>
</dbReference>
<evidence type="ECO:0000259" key="1">
    <source>
        <dbReference type="Pfam" id="PF00534"/>
    </source>
</evidence>
<dbReference type="InterPro" id="IPR001296">
    <property type="entry name" value="Glyco_trans_1"/>
</dbReference>
<evidence type="ECO:0000313" key="3">
    <source>
        <dbReference type="EMBL" id="PKK91063.1"/>
    </source>
</evidence>
<proteinExistence type="predicted"/>
<dbReference type="PANTHER" id="PTHR45947:SF3">
    <property type="entry name" value="SULFOQUINOVOSYL TRANSFERASE SQD2"/>
    <property type="match status" value="1"/>
</dbReference>
<dbReference type="GO" id="GO:0016758">
    <property type="term" value="F:hexosyltransferase activity"/>
    <property type="evidence" value="ECO:0007669"/>
    <property type="project" value="TreeGrafter"/>
</dbReference>
<dbReference type="Gene3D" id="3.40.50.2000">
    <property type="entry name" value="Glycogen Phosphorylase B"/>
    <property type="match status" value="2"/>
</dbReference>
<accession>A0A2N1PRU8</accession>
<evidence type="ECO:0000259" key="2">
    <source>
        <dbReference type="Pfam" id="PF13579"/>
    </source>
</evidence>
<dbReference type="AlphaFoldDB" id="A0A2N1PRU8"/>
<organism evidence="3 4">
    <name type="scientific">Candidatus Wallbacteria bacterium HGW-Wallbacteria-1</name>
    <dbReference type="NCBI Taxonomy" id="2013854"/>
    <lineage>
        <taxon>Bacteria</taxon>
        <taxon>Candidatus Walliibacteriota</taxon>
    </lineage>
</organism>
<dbReference type="InterPro" id="IPR050194">
    <property type="entry name" value="Glycosyltransferase_grp1"/>
</dbReference>
<feature type="domain" description="Glycosyl transferase family 1" evidence="1">
    <location>
        <begin position="194"/>
        <end position="361"/>
    </location>
</feature>
<reference evidence="3 4" key="1">
    <citation type="journal article" date="2017" name="ISME J.">
        <title>Potential for microbial H2 and metal transformations associated with novel bacteria and archaea in deep terrestrial subsurface sediments.</title>
        <authorList>
            <person name="Hernsdorf A.W."/>
            <person name="Amano Y."/>
            <person name="Miyakawa K."/>
            <person name="Ise K."/>
            <person name="Suzuki Y."/>
            <person name="Anantharaman K."/>
            <person name="Probst A."/>
            <person name="Burstein D."/>
            <person name="Thomas B.C."/>
            <person name="Banfield J.F."/>
        </authorList>
    </citation>
    <scope>NUCLEOTIDE SEQUENCE [LARGE SCALE GENOMIC DNA]</scope>
    <source>
        <strain evidence="3">HGW-Wallbacteria-1</strain>
    </source>
</reference>
<comment type="caution">
    <text evidence="3">The sequence shown here is derived from an EMBL/GenBank/DDBJ whole genome shotgun (WGS) entry which is preliminary data.</text>
</comment>
<feature type="domain" description="Glycosyltransferase subfamily 4-like N-terminal" evidence="2">
    <location>
        <begin position="17"/>
        <end position="176"/>
    </location>
</feature>
<dbReference type="EMBL" id="PGXC01000003">
    <property type="protein sequence ID" value="PKK91063.1"/>
    <property type="molecule type" value="Genomic_DNA"/>
</dbReference>
<name>A0A2N1PRU8_9BACT</name>
<dbReference type="Pfam" id="PF13579">
    <property type="entry name" value="Glyco_trans_4_4"/>
    <property type="match status" value="1"/>
</dbReference>
<dbReference type="Proteomes" id="UP000233256">
    <property type="component" value="Unassembled WGS sequence"/>
</dbReference>
<dbReference type="Pfam" id="PF00534">
    <property type="entry name" value="Glycos_transf_1"/>
    <property type="match status" value="1"/>
</dbReference>
<protein>
    <recommendedName>
        <fullName evidence="5">Glycosyltransferase family 1 protein</fullName>
    </recommendedName>
</protein>
<gene>
    <name evidence="3" type="ORF">CVV64_04655</name>
</gene>
<sequence length="398" mass="43896">MSGSIRVIHVITEIVMGGATDNTLLTVEGLDPEVYSVSLVSSRGGEMYERVTGGGYPVRLLKCLRRAIDPVADLCCVFRLFQIFRSSRCQIVHTHSSKAGFLGRLAAVLAGVPIVVHTVHGWPFNDFMNPIVRRIFIAAEKWAAGLCHRLVMVSELNASEAIDLGIARRSDMKVIYSGIDFTKFRKSTGSSQGREILFRDFGIPGDAPLVGMVGRLFRQKGPDIFVRTAAMVLKSHPHARFVFIGDGPLLSETAELIKSMGLEDRVILTGWRRDAHILLPALDVFLLTSRWEGLGRAITEAAFMGIPIVGARVNGVPEVVRDGVTGFLFEAEDEKTAARHVCTLLDDPELRRRLGADSREWIEKTFDCGVMVDSIDSLYRELLAERGFHLPFTGGVES</sequence>
<dbReference type="CDD" id="cd03808">
    <property type="entry name" value="GT4_CapM-like"/>
    <property type="match status" value="1"/>
</dbReference>
<evidence type="ECO:0008006" key="5">
    <source>
        <dbReference type="Google" id="ProtNLM"/>
    </source>
</evidence>
<dbReference type="PANTHER" id="PTHR45947">
    <property type="entry name" value="SULFOQUINOVOSYL TRANSFERASE SQD2"/>
    <property type="match status" value="1"/>
</dbReference>
<evidence type="ECO:0000313" key="4">
    <source>
        <dbReference type="Proteomes" id="UP000233256"/>
    </source>
</evidence>